<organism evidence="3">
    <name type="scientific">Anaerolinea thermolimosa</name>
    <dbReference type="NCBI Taxonomy" id="229919"/>
    <lineage>
        <taxon>Bacteria</taxon>
        <taxon>Bacillati</taxon>
        <taxon>Chloroflexota</taxon>
        <taxon>Anaerolineae</taxon>
        <taxon>Anaerolineales</taxon>
        <taxon>Anaerolineaceae</taxon>
        <taxon>Anaerolinea</taxon>
    </lineage>
</organism>
<dbReference type="HAMAP" id="MF_01257">
    <property type="entry name" value="CofD"/>
    <property type="match status" value="1"/>
</dbReference>
<name>A0A7C4PK94_9CHLR</name>
<evidence type="ECO:0000313" key="3">
    <source>
        <dbReference type="EMBL" id="HGS22443.1"/>
    </source>
</evidence>
<dbReference type="CDD" id="cd07186">
    <property type="entry name" value="CofD_like"/>
    <property type="match status" value="1"/>
</dbReference>
<evidence type="ECO:0000256" key="2">
    <source>
        <dbReference type="ARBA" id="ARBA00022842"/>
    </source>
</evidence>
<dbReference type="EMBL" id="DSYK01000561">
    <property type="protein sequence ID" value="HGS22443.1"/>
    <property type="molecule type" value="Genomic_DNA"/>
</dbReference>
<keyword evidence="2" id="KW-0460">Magnesium</keyword>
<dbReference type="GO" id="GO:0043743">
    <property type="term" value="F:LPPG:FO 2-phospho-L-lactate transferase activity"/>
    <property type="evidence" value="ECO:0007669"/>
    <property type="project" value="UniProtKB-EC"/>
</dbReference>
<sequence>MKVVALAGGVGGAKLADGLARVLRPDELTIIVNTGDDFSHFGLRICPDLDTVCYTLAGIANQQTGWGRKDETWNVMEHLREIGAPIWFNLGDRDLATHLERTRRLALGEKLSEVTRYFCRLWGIKCAVMPMTDDQMETWVETREEGWIPFQEYFVLHRCELKVKGFEFRGREKARPAPGVIDAIREAEYIIVCPSNPWVSITPILEVPGVMEEIARGESIRIAISPIIQGKTVKGPAAKMYEEMGIQPSATAVASHYSSWIHGFVMDVLDQKEMDVVRETGVAVLLTDTLMTEIEKRVELARAVLEFSKKLSREKLKL</sequence>
<dbReference type="AlphaFoldDB" id="A0A7C4PK94"/>
<protein>
    <submittedName>
        <fullName evidence="3">2-phospho-L-lactate transferase</fullName>
        <ecNumber evidence="3">2.7.8.28</ecNumber>
    </submittedName>
</protein>
<dbReference type="Pfam" id="PF01933">
    <property type="entry name" value="CofD"/>
    <property type="match status" value="1"/>
</dbReference>
<accession>A0A7C4PK94</accession>
<dbReference type="EC" id="2.7.8.28" evidence="3"/>
<dbReference type="GO" id="GO:0000287">
    <property type="term" value="F:magnesium ion binding"/>
    <property type="evidence" value="ECO:0007669"/>
    <property type="project" value="InterPro"/>
</dbReference>
<gene>
    <name evidence="3" type="ORF">ENT37_11310</name>
</gene>
<comment type="caution">
    <text evidence="3">The sequence shown here is derived from an EMBL/GenBank/DDBJ whole genome shotgun (WGS) entry which is preliminary data.</text>
</comment>
<keyword evidence="1 3" id="KW-0808">Transferase</keyword>
<dbReference type="InterPro" id="IPR002882">
    <property type="entry name" value="CofD"/>
</dbReference>
<dbReference type="PANTHER" id="PTHR43007:SF1">
    <property type="entry name" value="2-PHOSPHO-L-LACTATE TRANSFERASE"/>
    <property type="match status" value="1"/>
</dbReference>
<dbReference type="InterPro" id="IPR010115">
    <property type="entry name" value="FbiA/CofD"/>
</dbReference>
<dbReference type="NCBIfam" id="TIGR01819">
    <property type="entry name" value="F420_cofD"/>
    <property type="match status" value="1"/>
</dbReference>
<dbReference type="Gene3D" id="1.10.8.240">
    <property type="entry name" value="CofD-like domain"/>
    <property type="match status" value="1"/>
</dbReference>
<proteinExistence type="inferred from homology"/>
<dbReference type="InterPro" id="IPR038136">
    <property type="entry name" value="CofD-like_dom_sf"/>
</dbReference>
<dbReference type="PANTHER" id="PTHR43007">
    <property type="entry name" value="2-PHOSPHO-L-LACTATE TRANSFERASE"/>
    <property type="match status" value="1"/>
</dbReference>
<reference evidence="3" key="1">
    <citation type="journal article" date="2020" name="mSystems">
        <title>Genome- and Community-Level Interaction Insights into Carbon Utilization and Element Cycling Functions of Hydrothermarchaeota in Hydrothermal Sediment.</title>
        <authorList>
            <person name="Zhou Z."/>
            <person name="Liu Y."/>
            <person name="Xu W."/>
            <person name="Pan J."/>
            <person name="Luo Z.H."/>
            <person name="Li M."/>
        </authorList>
    </citation>
    <scope>NUCLEOTIDE SEQUENCE [LARGE SCALE GENOMIC DNA]</scope>
    <source>
        <strain evidence="3">SpSt-573</strain>
    </source>
</reference>
<dbReference type="SUPFAM" id="SSF142338">
    <property type="entry name" value="CofD-like"/>
    <property type="match status" value="1"/>
</dbReference>
<evidence type="ECO:0000256" key="1">
    <source>
        <dbReference type="ARBA" id="ARBA00022679"/>
    </source>
</evidence>
<dbReference type="Gene3D" id="3.40.50.10680">
    <property type="entry name" value="CofD-like domains"/>
    <property type="match status" value="1"/>
</dbReference>